<gene>
    <name evidence="2" type="ORF">RFI_32201</name>
</gene>
<dbReference type="Pfam" id="PF00400">
    <property type="entry name" value="WD40"/>
    <property type="match status" value="2"/>
</dbReference>
<feature type="non-terminal residue" evidence="2">
    <location>
        <position position="248"/>
    </location>
</feature>
<keyword evidence="1" id="KW-1133">Transmembrane helix</keyword>
<dbReference type="AlphaFoldDB" id="X6LWT2"/>
<dbReference type="PANTHER" id="PTHR19850">
    <property type="entry name" value="GUANINE NUCLEOTIDE-BINDING PROTEIN BETA G PROTEIN BETA"/>
    <property type="match status" value="1"/>
</dbReference>
<dbReference type="InterPro" id="IPR016346">
    <property type="entry name" value="G-protein_beta_1-5"/>
</dbReference>
<organism evidence="2 3">
    <name type="scientific">Reticulomyxa filosa</name>
    <dbReference type="NCBI Taxonomy" id="46433"/>
    <lineage>
        <taxon>Eukaryota</taxon>
        <taxon>Sar</taxon>
        <taxon>Rhizaria</taxon>
        <taxon>Retaria</taxon>
        <taxon>Foraminifera</taxon>
        <taxon>Monothalamids</taxon>
        <taxon>Reticulomyxidae</taxon>
        <taxon>Reticulomyxa</taxon>
    </lineage>
</organism>
<dbReference type="InterPro" id="IPR015943">
    <property type="entry name" value="WD40/YVTN_repeat-like_dom_sf"/>
</dbReference>
<keyword evidence="3" id="KW-1185">Reference proteome</keyword>
<accession>X6LWT2</accession>
<name>X6LWT2_RETFI</name>
<proteinExistence type="predicted"/>
<evidence type="ECO:0000256" key="1">
    <source>
        <dbReference type="SAM" id="Phobius"/>
    </source>
</evidence>
<comment type="caution">
    <text evidence="2">The sequence shown here is derived from an EMBL/GenBank/DDBJ whole genome shotgun (WGS) entry which is preliminary data.</text>
</comment>
<keyword evidence="1" id="KW-0472">Membrane</keyword>
<dbReference type="SUPFAM" id="SSF50978">
    <property type="entry name" value="WD40 repeat-like"/>
    <property type="match status" value="1"/>
</dbReference>
<feature type="transmembrane region" description="Helical" evidence="1">
    <location>
        <begin position="12"/>
        <end position="30"/>
    </location>
</feature>
<evidence type="ECO:0000313" key="3">
    <source>
        <dbReference type="Proteomes" id="UP000023152"/>
    </source>
</evidence>
<dbReference type="GO" id="GO:0007165">
    <property type="term" value="P:signal transduction"/>
    <property type="evidence" value="ECO:0007669"/>
    <property type="project" value="InterPro"/>
</dbReference>
<dbReference type="EMBL" id="ASPP01028416">
    <property type="protein sequence ID" value="ETO05195.1"/>
    <property type="molecule type" value="Genomic_DNA"/>
</dbReference>
<dbReference type="Gene3D" id="2.130.10.10">
    <property type="entry name" value="YVTN repeat-like/Quinoprotein amine dehydrogenase"/>
    <property type="match status" value="1"/>
</dbReference>
<dbReference type="InterPro" id="IPR036322">
    <property type="entry name" value="WD40_repeat_dom_sf"/>
</dbReference>
<reference evidence="2 3" key="1">
    <citation type="journal article" date="2013" name="Curr. Biol.">
        <title>The Genome of the Foraminiferan Reticulomyxa filosa.</title>
        <authorList>
            <person name="Glockner G."/>
            <person name="Hulsmann N."/>
            <person name="Schleicher M."/>
            <person name="Noegel A.A."/>
            <person name="Eichinger L."/>
            <person name="Gallinger C."/>
            <person name="Pawlowski J."/>
            <person name="Sierra R."/>
            <person name="Euteneuer U."/>
            <person name="Pillet L."/>
            <person name="Moustafa A."/>
            <person name="Platzer M."/>
            <person name="Groth M."/>
            <person name="Szafranski K."/>
            <person name="Schliwa M."/>
        </authorList>
    </citation>
    <scope>NUCLEOTIDE SEQUENCE [LARGE SCALE GENOMIC DNA]</scope>
</reference>
<dbReference type="SMART" id="SM00320">
    <property type="entry name" value="WD40"/>
    <property type="match status" value="3"/>
</dbReference>
<evidence type="ECO:0000313" key="2">
    <source>
        <dbReference type="EMBL" id="ETO05195.1"/>
    </source>
</evidence>
<keyword evidence="1" id="KW-0812">Transmembrane</keyword>
<dbReference type="InterPro" id="IPR001680">
    <property type="entry name" value="WD40_rpt"/>
</dbReference>
<protein>
    <submittedName>
        <fullName evidence="2">Uncharacterized protein</fullName>
    </submittedName>
</protein>
<sequence length="248" mass="28343">MRLYLQVSRKNEYSIFVLIRNLFFYLIILHKKGAFNSNNLKVQLTVKKKKKGEGKGRRWNDINSFGKKKMGNTDRRIAIEDYFTDKNLQKLECQGHFSRVQSVDMCVLASGDVRIGSTSKDGHVIIWDLRKPESGKKKKRKLVCLKKWRISLGTSYDICVAMHPSGQYVAAGGLGNIVKIYQLQPAVRFVIDPWITLALSEGYISTIKFDKHDTVYFSSGDGKVFICKFLPKVEVMQTLSLDMGVETF</sequence>
<dbReference type="Proteomes" id="UP000023152">
    <property type="component" value="Unassembled WGS sequence"/>
</dbReference>